<evidence type="ECO:0008006" key="10">
    <source>
        <dbReference type="Google" id="ProtNLM"/>
    </source>
</evidence>
<name>A0ABM8NZS9_9BURK</name>
<sequence>MQHGIIAWLIIGAIAGWLAGVLVKGGGFGLFVDIIVGIVGAFIGGWLAGVLGIHIGAGMISSIITAIVGAVILLFIIRLIRRA</sequence>
<feature type="transmembrane region" description="Helical" evidence="7">
    <location>
        <begin position="6"/>
        <end position="23"/>
    </location>
</feature>
<dbReference type="EMBL" id="CAJHCQ010000015">
    <property type="protein sequence ID" value="CAD6551184.1"/>
    <property type="molecule type" value="Genomic_DNA"/>
</dbReference>
<evidence type="ECO:0000256" key="5">
    <source>
        <dbReference type="ARBA" id="ARBA00022989"/>
    </source>
</evidence>
<dbReference type="RefSeq" id="WP_201698666.1">
    <property type="nucleotide sequence ID" value="NZ_CAJHCQ010000015.1"/>
</dbReference>
<keyword evidence="6 7" id="KW-0472">Membrane</keyword>
<evidence type="ECO:0000313" key="9">
    <source>
        <dbReference type="Proteomes" id="UP000656319"/>
    </source>
</evidence>
<comment type="caution">
    <text evidence="8">The sequence shown here is derived from an EMBL/GenBank/DDBJ whole genome shotgun (WGS) entry which is preliminary data.</text>
</comment>
<evidence type="ECO:0000256" key="2">
    <source>
        <dbReference type="ARBA" id="ARBA00011006"/>
    </source>
</evidence>
<proteinExistence type="inferred from homology"/>
<feature type="transmembrane region" description="Helical" evidence="7">
    <location>
        <begin position="59"/>
        <end position="80"/>
    </location>
</feature>
<keyword evidence="4 7" id="KW-0812">Transmembrane</keyword>
<dbReference type="Pfam" id="PF04226">
    <property type="entry name" value="Transgly_assoc"/>
    <property type="match status" value="1"/>
</dbReference>
<evidence type="ECO:0000256" key="6">
    <source>
        <dbReference type="ARBA" id="ARBA00023136"/>
    </source>
</evidence>
<reference evidence="8 9" key="1">
    <citation type="submission" date="2020-10" db="EMBL/GenBank/DDBJ databases">
        <authorList>
            <person name="Peeters C."/>
        </authorList>
    </citation>
    <scope>NUCLEOTIDE SEQUENCE [LARGE SCALE GENOMIC DNA]</scope>
    <source>
        <strain evidence="8 9">LMG 27952</strain>
    </source>
</reference>
<evidence type="ECO:0000313" key="8">
    <source>
        <dbReference type="EMBL" id="CAD6551184.1"/>
    </source>
</evidence>
<feature type="transmembrane region" description="Helical" evidence="7">
    <location>
        <begin position="30"/>
        <end position="53"/>
    </location>
</feature>
<protein>
    <recommendedName>
        <fullName evidence="10">Membrane protein YeaQ/YmgE (Transglycosylase-associated protein family)</fullName>
    </recommendedName>
</protein>
<dbReference type="PANTHER" id="PTHR33884">
    <property type="entry name" value="UPF0410 PROTEIN YMGE"/>
    <property type="match status" value="1"/>
</dbReference>
<evidence type="ECO:0000256" key="1">
    <source>
        <dbReference type="ARBA" id="ARBA00004651"/>
    </source>
</evidence>
<comment type="subcellular location">
    <subcellularLocation>
        <location evidence="1">Cell membrane</location>
        <topology evidence="1">Multi-pass membrane protein</topology>
    </subcellularLocation>
</comment>
<comment type="similarity">
    <text evidence="2">Belongs to the UPF0410 family.</text>
</comment>
<evidence type="ECO:0000256" key="3">
    <source>
        <dbReference type="ARBA" id="ARBA00022475"/>
    </source>
</evidence>
<keyword evidence="3" id="KW-1003">Cell membrane</keyword>
<keyword evidence="5 7" id="KW-1133">Transmembrane helix</keyword>
<dbReference type="InterPro" id="IPR007341">
    <property type="entry name" value="Transgly_assoc"/>
</dbReference>
<evidence type="ECO:0000256" key="4">
    <source>
        <dbReference type="ARBA" id="ARBA00022692"/>
    </source>
</evidence>
<evidence type="ECO:0000256" key="7">
    <source>
        <dbReference type="SAM" id="Phobius"/>
    </source>
</evidence>
<dbReference type="PANTHER" id="PTHR33884:SF3">
    <property type="entry name" value="UPF0410 PROTEIN YMGE"/>
    <property type="match status" value="1"/>
</dbReference>
<organism evidence="8 9">
    <name type="scientific">Paraburkholderia hiiakae</name>
    <dbReference type="NCBI Taxonomy" id="1081782"/>
    <lineage>
        <taxon>Bacteria</taxon>
        <taxon>Pseudomonadati</taxon>
        <taxon>Pseudomonadota</taxon>
        <taxon>Betaproteobacteria</taxon>
        <taxon>Burkholderiales</taxon>
        <taxon>Burkholderiaceae</taxon>
        <taxon>Paraburkholderia</taxon>
    </lineage>
</organism>
<gene>
    <name evidence="8" type="ORF">LMG27952_05104</name>
</gene>
<accession>A0ABM8NZS9</accession>
<dbReference type="Proteomes" id="UP000656319">
    <property type="component" value="Unassembled WGS sequence"/>
</dbReference>
<keyword evidence="9" id="KW-1185">Reference proteome</keyword>